<name>A0A2H0NF83_9BACT</name>
<accession>A0A2H0NF83</accession>
<proteinExistence type="predicted"/>
<reference evidence="2 3" key="1">
    <citation type="submission" date="2017-09" db="EMBL/GenBank/DDBJ databases">
        <title>Depth-based differentiation of microbial function through sediment-hosted aquifers and enrichment of novel symbionts in the deep terrestrial subsurface.</title>
        <authorList>
            <person name="Probst A.J."/>
            <person name="Ladd B."/>
            <person name="Jarett J.K."/>
            <person name="Geller-Mcgrath D.E."/>
            <person name="Sieber C.M."/>
            <person name="Emerson J.B."/>
            <person name="Anantharaman K."/>
            <person name="Thomas B.C."/>
            <person name="Malmstrom R."/>
            <person name="Stieglmeier M."/>
            <person name="Klingl A."/>
            <person name="Woyke T."/>
            <person name="Ryan C.M."/>
            <person name="Banfield J.F."/>
        </authorList>
    </citation>
    <scope>NUCLEOTIDE SEQUENCE [LARGE SCALE GENOMIC DNA]</scope>
    <source>
        <strain evidence="2">CG11_big_fil_rev_8_21_14_0_20_38_23</strain>
    </source>
</reference>
<comment type="caution">
    <text evidence="2">The sequence shown here is derived from an EMBL/GenBank/DDBJ whole genome shotgun (WGS) entry which is preliminary data.</text>
</comment>
<evidence type="ECO:0000256" key="1">
    <source>
        <dbReference type="SAM" id="Phobius"/>
    </source>
</evidence>
<sequence length="161" mass="18249">MFFKSKIFFLILAVVFFALIIGLSFYFRASQKSVNQPSSGISQITISSSKNLGNNLDPFLAQILPPDFSAKPFQTLQNTKRELSDGTSQYIFTYSSPAQTLSEAYSLYRDYLSKNATLAIDRLYKDNFLLEAKSPEKNFHFVGSLSQDKSLITLSWIELKK</sequence>
<dbReference type="Proteomes" id="UP000228867">
    <property type="component" value="Unassembled WGS sequence"/>
</dbReference>
<organism evidence="2 3">
    <name type="scientific">Candidatus Jorgensenbacteria bacterium CG11_big_fil_rev_8_21_14_0_20_38_23</name>
    <dbReference type="NCBI Taxonomy" id="1974594"/>
    <lineage>
        <taxon>Bacteria</taxon>
        <taxon>Candidatus Joergenseniibacteriota</taxon>
    </lineage>
</organism>
<dbReference type="EMBL" id="PCWR01000012">
    <property type="protein sequence ID" value="PIR07550.1"/>
    <property type="molecule type" value="Genomic_DNA"/>
</dbReference>
<keyword evidence="1" id="KW-0472">Membrane</keyword>
<keyword evidence="1" id="KW-0812">Transmembrane</keyword>
<evidence type="ECO:0000313" key="3">
    <source>
        <dbReference type="Proteomes" id="UP000228867"/>
    </source>
</evidence>
<gene>
    <name evidence="2" type="ORF">COV54_00485</name>
</gene>
<dbReference type="AlphaFoldDB" id="A0A2H0NF83"/>
<evidence type="ECO:0000313" key="2">
    <source>
        <dbReference type="EMBL" id="PIR07550.1"/>
    </source>
</evidence>
<protein>
    <submittedName>
        <fullName evidence="2">Uncharacterized protein</fullName>
    </submittedName>
</protein>
<keyword evidence="1" id="KW-1133">Transmembrane helix</keyword>
<feature type="transmembrane region" description="Helical" evidence="1">
    <location>
        <begin position="7"/>
        <end position="27"/>
    </location>
</feature>